<dbReference type="InterPro" id="IPR000626">
    <property type="entry name" value="Ubiquitin-like_dom"/>
</dbReference>
<dbReference type="Pfam" id="PF00240">
    <property type="entry name" value="ubiquitin"/>
    <property type="match status" value="1"/>
</dbReference>
<dbReference type="InterPro" id="IPR029071">
    <property type="entry name" value="Ubiquitin-like_domsf"/>
</dbReference>
<accession>A0A2U7UGM3</accession>
<dbReference type="EMBL" id="MG011691">
    <property type="protein sequence ID" value="AVK77592.1"/>
    <property type="molecule type" value="Genomic_DNA"/>
</dbReference>
<gene>
    <name evidence="3" type="ORF">pmac_cds_904</name>
</gene>
<proteinExistence type="predicted"/>
<dbReference type="Gene3D" id="3.10.20.90">
    <property type="entry name" value="Phosphatidylinositol 3-kinase Catalytic Subunit, Chain A, domain 1"/>
    <property type="match status" value="1"/>
</dbReference>
<feature type="domain" description="Ubiquitin-like" evidence="2">
    <location>
        <begin position="180"/>
        <end position="256"/>
    </location>
</feature>
<dbReference type="SMART" id="SM00213">
    <property type="entry name" value="UBQ"/>
    <property type="match status" value="1"/>
</dbReference>
<reference evidence="3" key="1">
    <citation type="journal article" date="2018" name="Nat. Commun.">
        <title>Diversity and evolution of the emerging Pandoraviridae family.</title>
        <authorList>
            <person name="Legendre M."/>
            <person name="Fabre E."/>
            <person name="Poirot O."/>
            <person name="Jeudy S."/>
            <person name="Lartigue A."/>
            <person name="Alempic J.M."/>
            <person name="Beucher L."/>
            <person name="Philippe N."/>
            <person name="Bertaux L."/>
            <person name="Christo-Foroux E."/>
            <person name="Labadie K."/>
            <person name="Coute Y."/>
            <person name="Abergel C."/>
            <person name="Claverie J.M."/>
        </authorList>
    </citation>
    <scope>NUCLEOTIDE SEQUENCE [LARGE SCALE GENOMIC DNA]</scope>
    <source>
        <strain evidence="3">Macleodensis</strain>
    </source>
</reference>
<feature type="compositionally biased region" description="Polar residues" evidence="1">
    <location>
        <begin position="1"/>
        <end position="10"/>
    </location>
</feature>
<dbReference type="GeneID" id="36842047"/>
<evidence type="ECO:0000259" key="2">
    <source>
        <dbReference type="PROSITE" id="PS50053"/>
    </source>
</evidence>
<dbReference type="CDD" id="cd17039">
    <property type="entry name" value="Ubl_ubiquitin_like"/>
    <property type="match status" value="1"/>
</dbReference>
<dbReference type="PROSITE" id="PS50053">
    <property type="entry name" value="UBIQUITIN_2"/>
    <property type="match status" value="1"/>
</dbReference>
<protein>
    <submittedName>
        <fullName evidence="3">Ubiquitin</fullName>
    </submittedName>
</protein>
<dbReference type="Proteomes" id="UP000249758">
    <property type="component" value="Segment"/>
</dbReference>
<feature type="region of interest" description="Disordered" evidence="1">
    <location>
        <begin position="1"/>
        <end position="23"/>
    </location>
</feature>
<dbReference type="SUPFAM" id="SSF54236">
    <property type="entry name" value="Ubiquitin-like"/>
    <property type="match status" value="1"/>
</dbReference>
<evidence type="ECO:0000313" key="3">
    <source>
        <dbReference type="EMBL" id="AVK77592.1"/>
    </source>
</evidence>
<sequence>MQNGGPTVSPSLDDAAPSRSATPGDFVFVQVGERRALAIVDSFDGHRYVVRPRVAGSLPEGPHGTLAFSVAPPTDDQNDCRLAWSNAPTPICCVCLEGGNESSNDAAIGDDMGGLPQRRNASTHRCMAVLGCRCSAPSVCIACARRLTACPQCRSPLHAMPSGVVPVVRLESPVETSNAIHLAMISLAGKRHPVIASPSWSVRTLKASYAHAVGAHPKQQTLKHAGATLNDDDRNLASYGLSDRGIVHVILNLGGD</sequence>
<evidence type="ECO:0000256" key="1">
    <source>
        <dbReference type="SAM" id="MobiDB-lite"/>
    </source>
</evidence>
<name>A0A2U7UGM3_9VIRU</name>
<dbReference type="KEGG" id="vg:36842047"/>
<dbReference type="RefSeq" id="YP_009481588.1">
    <property type="nucleotide sequence ID" value="NC_037665.1"/>
</dbReference>
<organism evidence="3">
    <name type="scientific">Pandoravirus macleodensis</name>
    <dbReference type="NCBI Taxonomy" id="2107707"/>
    <lineage>
        <taxon>Viruses</taxon>
        <taxon>Pandoravirus</taxon>
    </lineage>
</organism>